<accession>A0A060C6F3</accession>
<dbReference type="PANTHER" id="PTHR43730">
    <property type="entry name" value="BETA-MANNOSIDASE"/>
    <property type="match status" value="1"/>
</dbReference>
<reference evidence="4" key="1">
    <citation type="journal article" date="2013" name="Environ. Microbiol.">
        <title>Seasonally variable intestinal metagenomes of the red palm weevil (Rhynchophorus ferrugineus).</title>
        <authorList>
            <person name="Jia S."/>
            <person name="Zhang X."/>
            <person name="Zhang G."/>
            <person name="Yin A."/>
            <person name="Zhang S."/>
            <person name="Li F."/>
            <person name="Wang L."/>
            <person name="Zhao D."/>
            <person name="Yun Q."/>
            <person name="Tala"/>
            <person name="Wang J."/>
            <person name="Sun G."/>
            <person name="Baabdullah M."/>
            <person name="Yu X."/>
            <person name="Hu S."/>
            <person name="Al-Mssallem I.S."/>
            <person name="Yu J."/>
        </authorList>
    </citation>
    <scope>NUCLEOTIDE SEQUENCE</scope>
</reference>
<dbReference type="PANTHER" id="PTHR43730:SF1">
    <property type="entry name" value="BETA-MANNOSIDASE"/>
    <property type="match status" value="1"/>
</dbReference>
<dbReference type="AlphaFoldDB" id="A0A060C6F3"/>
<keyword evidence="2" id="KW-0326">Glycosidase</keyword>
<dbReference type="SUPFAM" id="SSF49785">
    <property type="entry name" value="Galactose-binding domain-like"/>
    <property type="match status" value="1"/>
</dbReference>
<dbReference type="InterPro" id="IPR054593">
    <property type="entry name" value="Beta-mannosidase-like_N2"/>
</dbReference>
<protein>
    <submittedName>
        <fullName evidence="4">CAZy families GH2 protein</fullName>
    </submittedName>
</protein>
<evidence type="ECO:0000259" key="3">
    <source>
        <dbReference type="Pfam" id="PF22666"/>
    </source>
</evidence>
<name>A0A060C6F3_9EURY</name>
<sequence length="123" mass="12916">MGMSVERIDLGTCQWTVRAERTAAFDTVPEALRDDLAAGVAATVPGVVHTDLLSAGLIPDPCTGRHEEELRFLGDQTWVYSTTVRLAADSPASPRSSPTSPADGLDTVATVRVNGTVVGHTAN</sequence>
<dbReference type="InterPro" id="IPR050887">
    <property type="entry name" value="Beta-mannosidase_GH2"/>
</dbReference>
<keyword evidence="1" id="KW-0378">Hydrolase</keyword>
<proteinExistence type="predicted"/>
<organism evidence="4">
    <name type="scientific">uncultured Haloterrigena sp</name>
    <dbReference type="NCBI Taxonomy" id="1432427"/>
    <lineage>
        <taxon>Archaea</taxon>
        <taxon>Methanobacteriati</taxon>
        <taxon>Methanobacteriota</taxon>
        <taxon>Stenosarchaea group</taxon>
        <taxon>Halobacteria</taxon>
        <taxon>Halobacteriales</taxon>
        <taxon>Natrialbaceae</taxon>
        <taxon>Haloterrigena</taxon>
        <taxon>environmental samples</taxon>
    </lineage>
</organism>
<evidence type="ECO:0000256" key="1">
    <source>
        <dbReference type="ARBA" id="ARBA00022801"/>
    </source>
</evidence>
<dbReference type="GO" id="GO:0006516">
    <property type="term" value="P:glycoprotein catabolic process"/>
    <property type="evidence" value="ECO:0007669"/>
    <property type="project" value="TreeGrafter"/>
</dbReference>
<dbReference type="InterPro" id="IPR008979">
    <property type="entry name" value="Galactose-bd-like_sf"/>
</dbReference>
<dbReference type="EMBL" id="KF123211">
    <property type="protein sequence ID" value="AIA90512.1"/>
    <property type="molecule type" value="Genomic_DNA"/>
</dbReference>
<evidence type="ECO:0000256" key="2">
    <source>
        <dbReference type="ARBA" id="ARBA00023295"/>
    </source>
</evidence>
<feature type="domain" description="Beta-mannosidase-like galactose-binding" evidence="3">
    <location>
        <begin position="39"/>
        <end position="123"/>
    </location>
</feature>
<dbReference type="Pfam" id="PF22666">
    <property type="entry name" value="Glyco_hydro_2_N2"/>
    <property type="match status" value="1"/>
</dbReference>
<dbReference type="GO" id="GO:0004567">
    <property type="term" value="F:beta-mannosidase activity"/>
    <property type="evidence" value="ECO:0007669"/>
    <property type="project" value="TreeGrafter"/>
</dbReference>
<dbReference type="Gene3D" id="2.60.120.260">
    <property type="entry name" value="Galactose-binding domain-like"/>
    <property type="match status" value="1"/>
</dbReference>
<evidence type="ECO:0000313" key="4">
    <source>
        <dbReference type="EMBL" id="AIA90512.1"/>
    </source>
</evidence>
<feature type="non-terminal residue" evidence="4">
    <location>
        <position position="123"/>
    </location>
</feature>